<reference evidence="3 4" key="1">
    <citation type="submission" date="2021-07" db="EMBL/GenBank/DDBJ databases">
        <title>Alteriqipengyuania abyssalis NZ-12B nov, sp.nov isolated from deep sea sponge in pacific ocean.</title>
        <authorList>
            <person name="Tareen S."/>
            <person name="Wink J."/>
        </authorList>
    </citation>
    <scope>NUCLEOTIDE SEQUENCE [LARGE SCALE GENOMIC DNA]</scope>
    <source>
        <strain evidence="3 4">NZ-12B</strain>
    </source>
</reference>
<feature type="region of interest" description="Disordered" evidence="1">
    <location>
        <begin position="79"/>
        <end position="108"/>
    </location>
</feature>
<evidence type="ECO:0000313" key="4">
    <source>
        <dbReference type="Proteomes" id="UP000759298"/>
    </source>
</evidence>
<dbReference type="Proteomes" id="UP000759298">
    <property type="component" value="Unassembled WGS sequence"/>
</dbReference>
<gene>
    <name evidence="3" type="ORF">KYN89_04245</name>
</gene>
<name>A0ABS7PB23_9SPHN</name>
<comment type="caution">
    <text evidence="3">The sequence shown here is derived from an EMBL/GenBank/DDBJ whole genome shotgun (WGS) entry which is preliminary data.</text>
</comment>
<dbReference type="InterPro" id="IPR021440">
    <property type="entry name" value="DUF3089"/>
</dbReference>
<dbReference type="Pfam" id="PF11288">
    <property type="entry name" value="DUF3089"/>
    <property type="match status" value="1"/>
</dbReference>
<feature type="transmembrane region" description="Helical" evidence="2">
    <location>
        <begin position="5"/>
        <end position="26"/>
    </location>
</feature>
<organism evidence="3 4">
    <name type="scientific">Alteriqipengyuania abyssalis</name>
    <dbReference type="NCBI Taxonomy" id="2860200"/>
    <lineage>
        <taxon>Bacteria</taxon>
        <taxon>Pseudomonadati</taxon>
        <taxon>Pseudomonadota</taxon>
        <taxon>Alphaproteobacteria</taxon>
        <taxon>Sphingomonadales</taxon>
        <taxon>Erythrobacteraceae</taxon>
        <taxon>Alteriqipengyuania</taxon>
    </lineage>
</organism>
<evidence type="ECO:0000313" key="3">
    <source>
        <dbReference type="EMBL" id="MBY8336249.1"/>
    </source>
</evidence>
<proteinExistence type="predicted"/>
<sequence length="406" mass="44779">MVRAFLYFIATMIVLVIIGLFALNYWSDKATEIAFVPNTKFVEQEALAENAYADPDMWYSRPGIGTNDPARYQPAIAETQNPLPRSEDERTLVEQASEAGSRRVTADDEQGAPPFAVFFVHPTSYIPTNLDRDIQWNAKLGNKEAEDRATLFLRGLASPFNRAAEIWAPKYRQATVGAFITDKPEAEQAIDAAYRDVEQSFDYFLESVDKDRPIILAGHSQGSLHLLRLLRERIKGRPVENRIAAVYAVGWPISIDHDLPVLPLPACERANEAGCILSWVSFADDGDPTQLLSRYRASPGFDGEPRGNGAILCVNPITGFANSAAPADDNKGTLVPSEDLTSGELVAGAVGARCDEQGILRIGDPPEMGSAVLPGRNYHVYDIPLFWRNLQDDVVTRVREWTAANS</sequence>
<dbReference type="RefSeq" id="WP_222823935.1">
    <property type="nucleotide sequence ID" value="NZ_JAHWXP010000001.1"/>
</dbReference>
<protein>
    <submittedName>
        <fullName evidence="3">DUF3089 domain-containing protein</fullName>
    </submittedName>
</protein>
<keyword evidence="2" id="KW-1133">Transmembrane helix</keyword>
<keyword evidence="4" id="KW-1185">Reference proteome</keyword>
<evidence type="ECO:0000256" key="1">
    <source>
        <dbReference type="SAM" id="MobiDB-lite"/>
    </source>
</evidence>
<keyword evidence="2" id="KW-0472">Membrane</keyword>
<dbReference type="InterPro" id="IPR029058">
    <property type="entry name" value="AB_hydrolase_fold"/>
</dbReference>
<dbReference type="EMBL" id="JAHWXP010000001">
    <property type="protein sequence ID" value="MBY8336249.1"/>
    <property type="molecule type" value="Genomic_DNA"/>
</dbReference>
<accession>A0ABS7PB23</accession>
<evidence type="ECO:0000256" key="2">
    <source>
        <dbReference type="SAM" id="Phobius"/>
    </source>
</evidence>
<dbReference type="SUPFAM" id="SSF53474">
    <property type="entry name" value="alpha/beta-Hydrolases"/>
    <property type="match status" value="1"/>
</dbReference>
<keyword evidence="2" id="KW-0812">Transmembrane</keyword>